<sequence length="73" mass="8196">MQATAVGFGVDIAFFTTSFHHRHRCHPMPVRVVLASNGWQDLYSMAAALYDLPPPQRAIVLAVIDVLLDHPRR</sequence>
<protein>
    <submittedName>
        <fullName evidence="1">Uncharacterized protein</fullName>
    </submittedName>
</protein>
<proteinExistence type="predicted"/>
<evidence type="ECO:0000313" key="1">
    <source>
        <dbReference type="EMBL" id="MDF6103997.1"/>
    </source>
</evidence>
<evidence type="ECO:0000313" key="2">
    <source>
        <dbReference type="Proteomes" id="UP001152308"/>
    </source>
</evidence>
<organism evidence="1 2">
    <name type="scientific">Gordonia hongkongensis</name>
    <dbReference type="NCBI Taxonomy" id="1701090"/>
    <lineage>
        <taxon>Bacteria</taxon>
        <taxon>Bacillati</taxon>
        <taxon>Actinomycetota</taxon>
        <taxon>Actinomycetes</taxon>
        <taxon>Mycobacteriales</taxon>
        <taxon>Gordoniaceae</taxon>
        <taxon>Gordonia</taxon>
    </lineage>
</organism>
<reference evidence="1" key="1">
    <citation type="journal article" date="2022" name="Data Brief">
        <title>Draft genome sequence data of Gordonia hongkongensis strain EUFUS-Z928 isolated from the octocoral Eunicea fusca.</title>
        <authorList>
            <person name="Sanchez-Suarez J."/>
            <person name="Diaz L."/>
            <person name="Melo-Bolivar J."/>
            <person name="Villamil L."/>
        </authorList>
    </citation>
    <scope>NUCLEOTIDE SEQUENCE</scope>
    <source>
        <strain evidence="1">EUFUS-Z928</strain>
    </source>
</reference>
<gene>
    <name evidence="1" type="ORF">L2299_23495</name>
</gene>
<keyword evidence="2" id="KW-1185">Reference proteome</keyword>
<accession>A0ABT6C0Y0</accession>
<dbReference type="Proteomes" id="UP001152308">
    <property type="component" value="Unassembled WGS sequence"/>
</dbReference>
<dbReference type="EMBL" id="JAKJLQ010000042">
    <property type="protein sequence ID" value="MDF6103997.1"/>
    <property type="molecule type" value="Genomic_DNA"/>
</dbReference>
<name>A0ABT6C0Y0_9ACTN</name>
<dbReference type="RefSeq" id="WP_277244886.1">
    <property type="nucleotide sequence ID" value="NZ_JAKJLQ010000042.1"/>
</dbReference>
<reference evidence="1" key="2">
    <citation type="submission" date="2022-01" db="EMBL/GenBank/DDBJ databases">
        <authorList>
            <person name="Sanchez-Suarez J."/>
            <person name="Villamil L."/>
            <person name="Diaz L.E."/>
        </authorList>
    </citation>
    <scope>NUCLEOTIDE SEQUENCE</scope>
    <source>
        <strain evidence="1">EUFUS-Z928</strain>
    </source>
</reference>
<comment type="caution">
    <text evidence="1">The sequence shown here is derived from an EMBL/GenBank/DDBJ whole genome shotgun (WGS) entry which is preliminary data.</text>
</comment>